<sequence>MGFLRRLFGAKKPAPPSDGSGTKPNKDTNKKKWSFAKQSGRRRSLPPPPPPQPTDFIQFDSSTSLERNKHAIAVAAATAAVAEAALTAARAAAEVVRLTSNGVGGSSAVSRPRVRVDHPRLPVETAAVKIQSAFRGYLVPEEYEHSHHVYTTKFGGSSILKRCSSNANVRKIESEKPRYGPNWLDHWMQDNSCNKIKNTSSKSRQADNKKCDKILEVDTWKPHDSPSKYSTKPQNQSLPRTADNSPQTFSASSKTGNGLRKGTPFTPTRSECSWSFLGGYSGYPNYMANTESSKAKVRSQSAPRQRVEFERCSSTRKPFKGFWDVGPTNSDQDSEYEYSRSHKVSPALSRFNRIGSSNNLR</sequence>
<comment type="caution">
    <text evidence="1">The sequence shown here is derived from an EMBL/GenBank/DDBJ whole genome shotgun (WGS) entry which is preliminary data.</text>
</comment>
<dbReference type="EMBL" id="CASHSV030000001">
    <property type="protein sequence ID" value="CAJ2630075.1"/>
    <property type="molecule type" value="Genomic_DNA"/>
</dbReference>
<evidence type="ECO:0000313" key="1">
    <source>
        <dbReference type="EMBL" id="CAJ2630075.1"/>
    </source>
</evidence>
<keyword evidence="2" id="KW-1185">Reference proteome</keyword>
<evidence type="ECO:0000313" key="2">
    <source>
        <dbReference type="Proteomes" id="UP001177021"/>
    </source>
</evidence>
<proteinExistence type="predicted"/>
<dbReference type="Proteomes" id="UP001177021">
    <property type="component" value="Unassembled WGS sequence"/>
</dbReference>
<accession>A0ACB0IDJ9</accession>
<gene>
    <name evidence="1" type="ORF">MILVUS5_LOCUS1926</name>
</gene>
<reference evidence="1" key="1">
    <citation type="submission" date="2023-10" db="EMBL/GenBank/DDBJ databases">
        <authorList>
            <person name="Rodriguez Cubillos JULIANA M."/>
            <person name="De Vega J."/>
        </authorList>
    </citation>
    <scope>NUCLEOTIDE SEQUENCE</scope>
</reference>
<organism evidence="1 2">
    <name type="scientific">Trifolium pratense</name>
    <name type="common">Red clover</name>
    <dbReference type="NCBI Taxonomy" id="57577"/>
    <lineage>
        <taxon>Eukaryota</taxon>
        <taxon>Viridiplantae</taxon>
        <taxon>Streptophyta</taxon>
        <taxon>Embryophyta</taxon>
        <taxon>Tracheophyta</taxon>
        <taxon>Spermatophyta</taxon>
        <taxon>Magnoliopsida</taxon>
        <taxon>eudicotyledons</taxon>
        <taxon>Gunneridae</taxon>
        <taxon>Pentapetalae</taxon>
        <taxon>rosids</taxon>
        <taxon>fabids</taxon>
        <taxon>Fabales</taxon>
        <taxon>Fabaceae</taxon>
        <taxon>Papilionoideae</taxon>
        <taxon>50 kb inversion clade</taxon>
        <taxon>NPAAA clade</taxon>
        <taxon>Hologalegina</taxon>
        <taxon>IRL clade</taxon>
        <taxon>Trifolieae</taxon>
        <taxon>Trifolium</taxon>
    </lineage>
</organism>
<name>A0ACB0IDJ9_TRIPR</name>
<protein>
    <submittedName>
        <fullName evidence="1">Uncharacterized protein</fullName>
    </submittedName>
</protein>